<dbReference type="AlphaFoldDB" id="A0A4E9DWB1"/>
<dbReference type="EMBL" id="CAAKMV010000110">
    <property type="protein sequence ID" value="VIO54708.1"/>
    <property type="molecule type" value="Genomic_DNA"/>
</dbReference>
<dbReference type="EMBL" id="CAJPIJ010000158">
    <property type="protein sequence ID" value="CAG1994699.1"/>
    <property type="molecule type" value="Genomic_DNA"/>
</dbReference>
<dbReference type="Proteomes" id="UP000746612">
    <property type="component" value="Unassembled WGS sequence"/>
</dbReference>
<gene>
    <name evidence="2" type="ORF">FUG_LOCUS133206</name>
    <name evidence="1" type="ORF">MDCFG202_LOCUS389515</name>
</gene>
<reference evidence="2" key="1">
    <citation type="submission" date="2019-04" db="EMBL/GenBank/DDBJ databases">
        <authorList>
            <person name="Melise S."/>
            <person name="Noan J."/>
            <person name="Okalmin O."/>
        </authorList>
    </citation>
    <scope>NUCLEOTIDE SEQUENCE</scope>
    <source>
        <strain evidence="2">FN9</strain>
    </source>
</reference>
<name>A0A4E9DWB1_GIBZA</name>
<evidence type="ECO:0000313" key="2">
    <source>
        <dbReference type="EMBL" id="VIO54708.1"/>
    </source>
</evidence>
<evidence type="ECO:0000313" key="1">
    <source>
        <dbReference type="EMBL" id="CAG1994699.1"/>
    </source>
</evidence>
<reference evidence="1" key="2">
    <citation type="submission" date="2021-03" db="EMBL/GenBank/DDBJ databases">
        <authorList>
            <person name="Alouane T."/>
            <person name="Langin T."/>
            <person name="Bonhomme L."/>
        </authorList>
    </citation>
    <scope>NUCLEOTIDE SEQUENCE</scope>
    <source>
        <strain evidence="1">MDC_Fg202</strain>
    </source>
</reference>
<sequence>MLKEMTIWNGKLLSILNTKIILDDNIVEQSLLHPGVKFGGDICEGEGSMFPIATLQAAQ</sequence>
<accession>A0A4E9DWB1</accession>
<proteinExistence type="predicted"/>
<organism evidence="2">
    <name type="scientific">Gibberella zeae</name>
    <name type="common">Wheat head blight fungus</name>
    <name type="synonym">Fusarium graminearum</name>
    <dbReference type="NCBI Taxonomy" id="5518"/>
    <lineage>
        <taxon>Eukaryota</taxon>
        <taxon>Fungi</taxon>
        <taxon>Dikarya</taxon>
        <taxon>Ascomycota</taxon>
        <taxon>Pezizomycotina</taxon>
        <taxon>Sordariomycetes</taxon>
        <taxon>Hypocreomycetidae</taxon>
        <taxon>Hypocreales</taxon>
        <taxon>Nectriaceae</taxon>
        <taxon>Fusarium</taxon>
    </lineage>
</organism>
<protein>
    <submittedName>
        <fullName evidence="2">Uncharacterized protein</fullName>
    </submittedName>
</protein>